<comment type="caution">
    <text evidence="1">The sequence shown here is derived from an EMBL/GenBank/DDBJ whole genome shotgun (WGS) entry which is preliminary data.</text>
</comment>
<dbReference type="EMBL" id="JAAIUW010000013">
    <property type="protein sequence ID" value="KAF7801789.1"/>
    <property type="molecule type" value="Genomic_DNA"/>
</dbReference>
<protein>
    <submittedName>
        <fullName evidence="1">Uncharacterized protein</fullName>
    </submittedName>
</protein>
<dbReference type="AlphaFoldDB" id="A0A834SED9"/>
<proteinExistence type="predicted"/>
<gene>
    <name evidence="1" type="ORF">G2W53_040900</name>
</gene>
<keyword evidence="2" id="KW-1185">Reference proteome</keyword>
<evidence type="ECO:0000313" key="2">
    <source>
        <dbReference type="Proteomes" id="UP000634136"/>
    </source>
</evidence>
<accession>A0A834SED9</accession>
<evidence type="ECO:0000313" key="1">
    <source>
        <dbReference type="EMBL" id="KAF7801789.1"/>
    </source>
</evidence>
<organism evidence="1 2">
    <name type="scientific">Senna tora</name>
    <dbReference type="NCBI Taxonomy" id="362788"/>
    <lineage>
        <taxon>Eukaryota</taxon>
        <taxon>Viridiplantae</taxon>
        <taxon>Streptophyta</taxon>
        <taxon>Embryophyta</taxon>
        <taxon>Tracheophyta</taxon>
        <taxon>Spermatophyta</taxon>
        <taxon>Magnoliopsida</taxon>
        <taxon>eudicotyledons</taxon>
        <taxon>Gunneridae</taxon>
        <taxon>Pentapetalae</taxon>
        <taxon>rosids</taxon>
        <taxon>fabids</taxon>
        <taxon>Fabales</taxon>
        <taxon>Fabaceae</taxon>
        <taxon>Caesalpinioideae</taxon>
        <taxon>Cassia clade</taxon>
        <taxon>Senna</taxon>
    </lineage>
</organism>
<name>A0A834SED9_9FABA</name>
<dbReference type="Proteomes" id="UP000634136">
    <property type="component" value="Unassembled WGS sequence"/>
</dbReference>
<sequence length="186" mass="20710">MNIGRVVLTLAWSLATSKFGDQSIVRERFSGIFCNEYKHANVFSSTNCLIPLAFMGSELRTHFRYTPLPVWTLNGLIVVTAKFSREATPLFTKLYLNPVLLRYGTIPLDLSSSSISASGSGIFIISRVNISCKLVNESCNRLNLCITSSLPIYGLSMKAPNDNLKSNNRKTKKTEDGEWMYIVSIA</sequence>
<reference evidence="1" key="1">
    <citation type="submission" date="2020-09" db="EMBL/GenBank/DDBJ databases">
        <title>Genome-Enabled Discovery of Anthraquinone Biosynthesis in Senna tora.</title>
        <authorList>
            <person name="Kang S.-H."/>
            <person name="Pandey R.P."/>
            <person name="Lee C.-M."/>
            <person name="Sim J.-S."/>
            <person name="Jeong J.-T."/>
            <person name="Choi B.-S."/>
            <person name="Jung M."/>
            <person name="Ginzburg D."/>
            <person name="Zhao K."/>
            <person name="Won S.Y."/>
            <person name="Oh T.-J."/>
            <person name="Yu Y."/>
            <person name="Kim N.-H."/>
            <person name="Lee O.R."/>
            <person name="Lee T.-H."/>
            <person name="Bashyal P."/>
            <person name="Kim T.-S."/>
            <person name="Lee W.-H."/>
            <person name="Kawkins C."/>
            <person name="Kim C.-K."/>
            <person name="Kim J.S."/>
            <person name="Ahn B.O."/>
            <person name="Rhee S.Y."/>
            <person name="Sohng J.K."/>
        </authorList>
    </citation>
    <scope>NUCLEOTIDE SEQUENCE</scope>
    <source>
        <tissue evidence="1">Leaf</tissue>
    </source>
</reference>